<dbReference type="GeneID" id="29071633"/>
<proteinExistence type="predicted"/>
<gene>
    <name evidence="1" type="primary">orf65</name>
</gene>
<reference evidence="1" key="1">
    <citation type="journal article" date="2016" name="Mitochondrial DNA Part B Resour">
        <title>Organellar genome analysis of the marine red alga Dasya binghamiae (Dasyaceae, Rhodophyta) reveals an uncharacteristic florideophyte mitogenome structure.</title>
        <authorList>
            <person name="Tamayo D.A."/>
            <person name="Hughey J.R."/>
        </authorList>
    </citation>
    <scope>NUCLEOTIDE SEQUENCE</scope>
</reference>
<name>A0A1C8XS91_9FLOR</name>
<sequence>MKFNFDKNYDNESLNNEFLATDEDNNNLDKPIGWSSICFNETISYYTDCNTKIIDKHDE</sequence>
<evidence type="ECO:0000313" key="1">
    <source>
        <dbReference type="EMBL" id="AOH77359.1"/>
    </source>
</evidence>
<organism evidence="1">
    <name type="scientific">Dasya binghamiae</name>
    <dbReference type="NCBI Taxonomy" id="1896963"/>
    <lineage>
        <taxon>Eukaryota</taxon>
        <taxon>Rhodophyta</taxon>
        <taxon>Florideophyceae</taxon>
        <taxon>Rhodymeniophycidae</taxon>
        <taxon>Ceramiales</taxon>
        <taxon>Dasyaceae</taxon>
        <taxon>Dasya</taxon>
    </lineage>
</organism>
<dbReference type="EMBL" id="KX247284">
    <property type="protein sequence ID" value="AOH77359.1"/>
    <property type="molecule type" value="Genomic_DNA"/>
</dbReference>
<accession>A0A1C8XS91</accession>
<dbReference type="RefSeq" id="YP_009295347.1">
    <property type="nucleotide sequence ID" value="NC_031161.1"/>
</dbReference>
<geneLocation type="plastid" evidence="1"/>
<protein>
    <submittedName>
        <fullName evidence="1">Uncharacterized protein</fullName>
    </submittedName>
</protein>
<keyword evidence="1" id="KW-0934">Plastid</keyword>
<dbReference type="AlphaFoldDB" id="A0A1C8XS91"/>